<comment type="caution">
    <text evidence="1">The sequence shown here is derived from an EMBL/GenBank/DDBJ whole genome shotgun (WGS) entry which is preliminary data.</text>
</comment>
<protein>
    <submittedName>
        <fullName evidence="1">Uncharacterized protein</fullName>
    </submittedName>
</protein>
<sequence length="249" mass="28374">MVMLNENTGIPNGLDLYLIFSKLYEGMGEPGNMVASLLISKSYYWGALISEAAMMKESTATETSDLSEGTSPESELESRLTNVVCKDLYIPSISKIKPDQEGLYNSWINGSYTLPTLTRTELCDEPSETTKDNMRKRLHIYAFRTVFEDNSLTCEQWYQLRNRDKNLATLVYGISRIMRGIKVFSNTVSKLEMSSFDFSKLKSLLAQHNCMDETQKGVNSEKFRKIIEAFKKIEIGRLSLVKKHLKDVI</sequence>
<dbReference type="AlphaFoldDB" id="A0A1R1Y068"/>
<evidence type="ECO:0000313" key="1">
    <source>
        <dbReference type="EMBL" id="OMJ20347.1"/>
    </source>
</evidence>
<accession>A0A1R1Y068</accession>
<dbReference type="Proteomes" id="UP000187429">
    <property type="component" value="Unassembled WGS sequence"/>
</dbReference>
<dbReference type="EMBL" id="LSSM01002780">
    <property type="protein sequence ID" value="OMJ20347.1"/>
    <property type="molecule type" value="Genomic_DNA"/>
</dbReference>
<evidence type="ECO:0000313" key="2">
    <source>
        <dbReference type="Proteomes" id="UP000187429"/>
    </source>
</evidence>
<organism evidence="1 2">
    <name type="scientific">Smittium culicis</name>
    <dbReference type="NCBI Taxonomy" id="133412"/>
    <lineage>
        <taxon>Eukaryota</taxon>
        <taxon>Fungi</taxon>
        <taxon>Fungi incertae sedis</taxon>
        <taxon>Zoopagomycota</taxon>
        <taxon>Kickxellomycotina</taxon>
        <taxon>Harpellomycetes</taxon>
        <taxon>Harpellales</taxon>
        <taxon>Legeriomycetaceae</taxon>
        <taxon>Smittium</taxon>
    </lineage>
</organism>
<name>A0A1R1Y068_9FUNG</name>
<gene>
    <name evidence="1" type="ORF">AYI69_g6252</name>
</gene>
<reference evidence="2" key="1">
    <citation type="submission" date="2017-01" db="EMBL/GenBank/DDBJ databases">
        <authorList>
            <person name="Wang Y."/>
            <person name="White M."/>
            <person name="Kvist S."/>
            <person name="Moncalvo J.-M."/>
        </authorList>
    </citation>
    <scope>NUCLEOTIDE SEQUENCE [LARGE SCALE GENOMIC DNA]</scope>
    <source>
        <strain evidence="2">ID-206-W2</strain>
    </source>
</reference>
<proteinExistence type="predicted"/>
<keyword evidence="2" id="KW-1185">Reference proteome</keyword>